<sequence length="97" mass="11075">WPYILSSDGPLAAYTSDYGVYGLLLQQSVLGFRWVTGTEAFCKIPFDALDKNNSSNSHTSHPLLPEKEQPHEHQPQQQELHQVEQLRLQQQQVSGRM</sequence>
<feature type="non-terminal residue" evidence="2">
    <location>
        <position position="1"/>
    </location>
</feature>
<dbReference type="RefSeq" id="XP_013335099.1">
    <property type="nucleotide sequence ID" value="XM_013479645.1"/>
</dbReference>
<evidence type="ECO:0000313" key="3">
    <source>
        <dbReference type="Proteomes" id="UP000030763"/>
    </source>
</evidence>
<protein>
    <submittedName>
        <fullName evidence="2">Uncharacterized protein</fullName>
    </submittedName>
</protein>
<keyword evidence="3" id="KW-1185">Reference proteome</keyword>
<reference evidence="2" key="2">
    <citation type="submission" date="2013-10" db="EMBL/GenBank/DDBJ databases">
        <authorList>
            <person name="Aslett M."/>
        </authorList>
    </citation>
    <scope>NUCLEOTIDE SEQUENCE [LARGE SCALE GENOMIC DNA]</scope>
    <source>
        <strain evidence="2">Weybridge</strain>
    </source>
</reference>
<accession>U6M5U9</accession>
<feature type="region of interest" description="Disordered" evidence="1">
    <location>
        <begin position="51"/>
        <end position="97"/>
    </location>
</feature>
<dbReference type="AlphaFoldDB" id="U6M5U9"/>
<dbReference type="Proteomes" id="UP000030763">
    <property type="component" value="Unassembled WGS sequence"/>
</dbReference>
<organism evidence="2 3">
    <name type="scientific">Eimeria maxima</name>
    <name type="common">Coccidian parasite</name>
    <dbReference type="NCBI Taxonomy" id="5804"/>
    <lineage>
        <taxon>Eukaryota</taxon>
        <taxon>Sar</taxon>
        <taxon>Alveolata</taxon>
        <taxon>Apicomplexa</taxon>
        <taxon>Conoidasida</taxon>
        <taxon>Coccidia</taxon>
        <taxon>Eucoccidiorida</taxon>
        <taxon>Eimeriorina</taxon>
        <taxon>Eimeriidae</taxon>
        <taxon>Eimeria</taxon>
    </lineage>
</organism>
<feature type="compositionally biased region" description="Low complexity" evidence="1">
    <location>
        <begin position="75"/>
        <end position="97"/>
    </location>
</feature>
<feature type="compositionally biased region" description="Polar residues" evidence="1">
    <location>
        <begin position="51"/>
        <end position="60"/>
    </location>
</feature>
<gene>
    <name evidence="2" type="ORF">EMWEY_00050770</name>
</gene>
<dbReference type="VEuPathDB" id="ToxoDB:EMWEY_00050770"/>
<dbReference type="GeneID" id="25339063"/>
<evidence type="ECO:0000313" key="2">
    <source>
        <dbReference type="EMBL" id="CDJ58453.1"/>
    </source>
</evidence>
<name>U6M5U9_EIMMA</name>
<feature type="compositionally biased region" description="Basic and acidic residues" evidence="1">
    <location>
        <begin position="64"/>
        <end position="74"/>
    </location>
</feature>
<proteinExistence type="predicted"/>
<evidence type="ECO:0000256" key="1">
    <source>
        <dbReference type="SAM" id="MobiDB-lite"/>
    </source>
</evidence>
<reference evidence="2" key="1">
    <citation type="submission" date="2013-10" db="EMBL/GenBank/DDBJ databases">
        <title>Genomic analysis of the causative agents of coccidiosis in chickens.</title>
        <authorList>
            <person name="Reid A.J."/>
            <person name="Blake D."/>
            <person name="Billington K."/>
            <person name="Browne H."/>
            <person name="Dunn M."/>
            <person name="Hung S."/>
            <person name="Kawahara F."/>
            <person name="Miranda-Saavedra D."/>
            <person name="Mourier T."/>
            <person name="Nagra H."/>
            <person name="Otto T.D."/>
            <person name="Rawlings N."/>
            <person name="Sanchez A."/>
            <person name="Sanders M."/>
            <person name="Subramaniam C."/>
            <person name="Tay Y."/>
            <person name="Dear P."/>
            <person name="Doerig C."/>
            <person name="Gruber A."/>
            <person name="Parkinson J."/>
            <person name="Shirley M."/>
            <person name="Wan K.L."/>
            <person name="Berriman M."/>
            <person name="Tomley F."/>
            <person name="Pain A."/>
        </authorList>
    </citation>
    <scope>NUCLEOTIDE SEQUENCE [LARGE SCALE GENOMIC DNA]</scope>
    <source>
        <strain evidence="2">Weybridge</strain>
    </source>
</reference>
<dbReference type="EMBL" id="HG719657">
    <property type="protein sequence ID" value="CDJ58453.1"/>
    <property type="molecule type" value="Genomic_DNA"/>
</dbReference>